<protein>
    <submittedName>
        <fullName evidence="1">PhoX family protein</fullName>
    </submittedName>
</protein>
<keyword evidence="2" id="KW-1185">Reference proteome</keyword>
<dbReference type="EMBL" id="BAAAUV010000021">
    <property type="protein sequence ID" value="GAA3230893.1"/>
    <property type="molecule type" value="Genomic_DNA"/>
</dbReference>
<comment type="caution">
    <text evidence="1">The sequence shown here is derived from an EMBL/GenBank/DDBJ whole genome shotgun (WGS) entry which is preliminary data.</text>
</comment>
<dbReference type="SUPFAM" id="SSF63829">
    <property type="entry name" value="Calcium-dependent phosphotriesterase"/>
    <property type="match status" value="1"/>
</dbReference>
<dbReference type="PANTHER" id="PTHR35399:SF4">
    <property type="entry name" value="MEMBRANE PROTEIN"/>
    <property type="match status" value="1"/>
</dbReference>
<reference evidence="2" key="1">
    <citation type="journal article" date="2019" name="Int. J. Syst. Evol. Microbiol.">
        <title>The Global Catalogue of Microorganisms (GCM) 10K type strain sequencing project: providing services to taxonomists for standard genome sequencing and annotation.</title>
        <authorList>
            <consortium name="The Broad Institute Genomics Platform"/>
            <consortium name="The Broad Institute Genome Sequencing Center for Infectious Disease"/>
            <person name="Wu L."/>
            <person name="Ma J."/>
        </authorList>
    </citation>
    <scope>NUCLEOTIDE SEQUENCE [LARGE SCALE GENOMIC DNA]</scope>
    <source>
        <strain evidence="2">JCM 9377</strain>
    </source>
</reference>
<gene>
    <name evidence="1" type="ORF">GCM10010468_61690</name>
</gene>
<dbReference type="RefSeq" id="WP_344835363.1">
    <property type="nucleotide sequence ID" value="NZ_BAAAUV010000021.1"/>
</dbReference>
<dbReference type="Proteomes" id="UP001501237">
    <property type="component" value="Unassembled WGS sequence"/>
</dbReference>
<evidence type="ECO:0000313" key="2">
    <source>
        <dbReference type="Proteomes" id="UP001501237"/>
    </source>
</evidence>
<dbReference type="PANTHER" id="PTHR35399">
    <property type="entry name" value="SLR8030 PROTEIN"/>
    <property type="match status" value="1"/>
</dbReference>
<dbReference type="PROSITE" id="PS51318">
    <property type="entry name" value="TAT"/>
    <property type="match status" value="1"/>
</dbReference>
<accession>A0ABP6QJB9</accession>
<dbReference type="Pfam" id="PF05787">
    <property type="entry name" value="PhoX"/>
    <property type="match status" value="2"/>
</dbReference>
<evidence type="ECO:0000313" key="1">
    <source>
        <dbReference type="EMBL" id="GAA3230893.1"/>
    </source>
</evidence>
<name>A0ABP6QJB9_9ACTN</name>
<dbReference type="InterPro" id="IPR008557">
    <property type="entry name" value="PhoX"/>
</dbReference>
<sequence length="440" mass="46275">MDVSRRGFVAGGVASIAVAGTLDTLFTTSAGADEGEAYGYGPLIADPAGILDLPAGFSYKVLSAEGSSLGPAGGVVPGAHDGTGLFPGSTPGGSRLVRNHELGTSGTKAVAAANLTYDPKAFGGTSTVDVDASGNVVSQYVSIAGTATNCAGGVTPWGTWLTCEETEGISGQTKTHGWVFEVDPLGVKTIPEPIKPLGRFAHEAVCIDNHSHIAYLTEDSSGPFGLFYRFIPNNNRGGYHCYQDGGKLQAMRVPGVDDLSSVQVPGTVLTGIEWVDVPDPEATTVSVRKQFALTGQVTRSQKLEGAWFDSKKAYFVASYSRTSSGAAGNHAGQVWKYDPKANTLSLEFIFKPGGKYDSPDNITVSPYGGGVMLAEDGDGEQYLVGTTRYAKSFPMARNAFNDSEFTGVIYSEDRRTLFANRQSPGVTFAITGPFDKIRAR</sequence>
<organism evidence="1 2">
    <name type="scientific">Actinocorallia longicatena</name>
    <dbReference type="NCBI Taxonomy" id="111803"/>
    <lineage>
        <taxon>Bacteria</taxon>
        <taxon>Bacillati</taxon>
        <taxon>Actinomycetota</taxon>
        <taxon>Actinomycetes</taxon>
        <taxon>Streptosporangiales</taxon>
        <taxon>Thermomonosporaceae</taxon>
        <taxon>Actinocorallia</taxon>
    </lineage>
</organism>
<dbReference type="InterPro" id="IPR006311">
    <property type="entry name" value="TAT_signal"/>
</dbReference>
<proteinExistence type="predicted"/>